<dbReference type="EMBL" id="JAFIDN010000009">
    <property type="protein sequence ID" value="MBP3193326.1"/>
    <property type="molecule type" value="Genomic_DNA"/>
</dbReference>
<feature type="compositionally biased region" description="Basic and acidic residues" evidence="1">
    <location>
        <begin position="16"/>
        <end position="27"/>
    </location>
</feature>
<accession>A0A8J7UU75</accession>
<keyword evidence="3" id="KW-1185">Reference proteome</keyword>
<name>A0A8J7UU75_9BACT</name>
<dbReference type="RefSeq" id="WP_210512782.1">
    <property type="nucleotide sequence ID" value="NZ_JAFIDN010000009.1"/>
</dbReference>
<dbReference type="Proteomes" id="UP000673975">
    <property type="component" value="Unassembled WGS sequence"/>
</dbReference>
<dbReference type="AlphaFoldDB" id="A0A8J7UU75"/>
<evidence type="ECO:0000256" key="1">
    <source>
        <dbReference type="SAM" id="MobiDB-lite"/>
    </source>
</evidence>
<comment type="caution">
    <text evidence="2">The sequence shown here is derived from an EMBL/GenBank/DDBJ whole genome shotgun (WGS) entry which is preliminary data.</text>
</comment>
<sequence length="245" mass="27952">MVLLAAPGQPLGAQSRTEDAKDRLDGKDDPAIVQAARIAWHIGIDVMPAFFYFQPIEEDEPKLRYNRHPYQDPQFSGIRNFDDGYSGLWDIQGTFSLPQTSRAMQQVSATVKRNIGYWSLSAGYEYLKEDAAPYPIHQGQFLIGRKFRFHPKGDGGLQFGMRTLQLDGDYYPGPDIGVNLEMFPLRPFSIGYQGNWTYTRFADVINHQLDLGIHLSSSRVFFRYRWLDIGGIKFDTLTAGYGIYF</sequence>
<reference evidence="2" key="1">
    <citation type="submission" date="2021-02" db="EMBL/GenBank/DDBJ databases">
        <title>Natronogracilivirga saccharolytica gen. nov. sp. nov. a new anaerobic, haloalkiliphilic carbohydrate-fermenting bacterium from soda lake and proposing of Cyclonatronumiaceae fam. nov. in the phylum Balneolaeota.</title>
        <authorList>
            <person name="Zhilina T.N."/>
            <person name="Sorokin D.Y."/>
            <person name="Zavarzina D.G."/>
            <person name="Toshchakov S.V."/>
            <person name="Kublanov I.V."/>
        </authorList>
    </citation>
    <scope>NUCLEOTIDE SEQUENCE</scope>
    <source>
        <strain evidence="2">Z-1702</strain>
    </source>
</reference>
<gene>
    <name evidence="2" type="ORF">NATSA_11665</name>
</gene>
<proteinExistence type="predicted"/>
<organism evidence="2 3">
    <name type="scientific">Natronogracilivirga saccharolytica</name>
    <dbReference type="NCBI Taxonomy" id="2812953"/>
    <lineage>
        <taxon>Bacteria</taxon>
        <taxon>Pseudomonadati</taxon>
        <taxon>Balneolota</taxon>
        <taxon>Balneolia</taxon>
        <taxon>Balneolales</taxon>
        <taxon>Cyclonatronaceae</taxon>
        <taxon>Natronogracilivirga</taxon>
    </lineage>
</organism>
<evidence type="ECO:0000313" key="2">
    <source>
        <dbReference type="EMBL" id="MBP3193326.1"/>
    </source>
</evidence>
<evidence type="ECO:0000313" key="3">
    <source>
        <dbReference type="Proteomes" id="UP000673975"/>
    </source>
</evidence>
<protein>
    <submittedName>
        <fullName evidence="2">Uncharacterized protein</fullName>
    </submittedName>
</protein>
<feature type="region of interest" description="Disordered" evidence="1">
    <location>
        <begin position="1"/>
        <end position="27"/>
    </location>
</feature>